<organism evidence="1">
    <name type="scientific">Arundo donax</name>
    <name type="common">Giant reed</name>
    <name type="synonym">Donax arundinaceus</name>
    <dbReference type="NCBI Taxonomy" id="35708"/>
    <lineage>
        <taxon>Eukaryota</taxon>
        <taxon>Viridiplantae</taxon>
        <taxon>Streptophyta</taxon>
        <taxon>Embryophyta</taxon>
        <taxon>Tracheophyta</taxon>
        <taxon>Spermatophyta</taxon>
        <taxon>Magnoliopsida</taxon>
        <taxon>Liliopsida</taxon>
        <taxon>Poales</taxon>
        <taxon>Poaceae</taxon>
        <taxon>PACMAD clade</taxon>
        <taxon>Arundinoideae</taxon>
        <taxon>Arundineae</taxon>
        <taxon>Arundo</taxon>
    </lineage>
</organism>
<sequence length="56" mass="6573">MDLLPMFKRTDSCTSTYTASEGELIQLQIFHHQVSEHIQRFHWLPMANISRDDSIP</sequence>
<reference evidence="1" key="1">
    <citation type="submission" date="2014-09" db="EMBL/GenBank/DDBJ databases">
        <authorList>
            <person name="Magalhaes I.L.F."/>
            <person name="Oliveira U."/>
            <person name="Santos F.R."/>
            <person name="Vidigal T.H.D.A."/>
            <person name="Brescovit A.D."/>
            <person name="Santos A.J."/>
        </authorList>
    </citation>
    <scope>NUCLEOTIDE SEQUENCE</scope>
    <source>
        <tissue evidence="1">Shoot tissue taken approximately 20 cm above the soil surface</tissue>
    </source>
</reference>
<evidence type="ECO:0000313" key="1">
    <source>
        <dbReference type="EMBL" id="JAE12485.1"/>
    </source>
</evidence>
<proteinExistence type="predicted"/>
<dbReference type="EMBL" id="GBRH01185411">
    <property type="protein sequence ID" value="JAE12485.1"/>
    <property type="molecule type" value="Transcribed_RNA"/>
</dbReference>
<dbReference type="AlphaFoldDB" id="A0A0A9FHF9"/>
<accession>A0A0A9FHF9</accession>
<name>A0A0A9FHF9_ARUDO</name>
<protein>
    <submittedName>
        <fullName evidence="1">Uncharacterized protein</fullName>
    </submittedName>
</protein>
<reference evidence="1" key="2">
    <citation type="journal article" date="2015" name="Data Brief">
        <title>Shoot transcriptome of the giant reed, Arundo donax.</title>
        <authorList>
            <person name="Barrero R.A."/>
            <person name="Guerrero F.D."/>
            <person name="Moolhuijzen P."/>
            <person name="Goolsby J.A."/>
            <person name="Tidwell J."/>
            <person name="Bellgard S.E."/>
            <person name="Bellgard M.I."/>
        </authorList>
    </citation>
    <scope>NUCLEOTIDE SEQUENCE</scope>
    <source>
        <tissue evidence="1">Shoot tissue taken approximately 20 cm above the soil surface</tissue>
    </source>
</reference>